<dbReference type="OrthoDB" id="8936324at2"/>
<evidence type="ECO:0000259" key="4">
    <source>
        <dbReference type="Pfam" id="PF00535"/>
    </source>
</evidence>
<dbReference type="RefSeq" id="WP_105726640.1">
    <property type="nucleotide sequence ID" value="NZ_PVBS01000002.1"/>
</dbReference>
<gene>
    <name evidence="5" type="ORF">C5749_13260</name>
</gene>
<evidence type="ECO:0000256" key="2">
    <source>
        <dbReference type="ARBA" id="ARBA00022676"/>
    </source>
</evidence>
<dbReference type="PANTHER" id="PTHR43179:SF12">
    <property type="entry name" value="GALACTOFURANOSYLTRANSFERASE GLFT2"/>
    <property type="match status" value="1"/>
</dbReference>
<dbReference type="AlphaFoldDB" id="A0A2S9JMR1"/>
<dbReference type="PANTHER" id="PTHR43179">
    <property type="entry name" value="RHAMNOSYLTRANSFERASE WBBL"/>
    <property type="match status" value="1"/>
</dbReference>
<dbReference type="InterPro" id="IPR001173">
    <property type="entry name" value="Glyco_trans_2-like"/>
</dbReference>
<sequence>MEERDLSLIVGLRNNLDYTKAFYASVRQLYPEVEIVFVSYGSSDNTHEWLDGLLDPFVKYFYSEKSKTLSDTYNTGVLLASGKLVAFLHNDMIMGKGFVEQLIDAWKPGQLLFYTVVEPPIFAEDKHDWKVVIDFGTDLETFRTEEFCQYNKGRQAEANLKPFITEDASFFLCVEREWLLEMGGMDPLYNPMFCEDSDLLIRFKLQNATMFQVPKAIVYHFVSKTSRFSREYQDRTKRIEENAIRNFYRKWRFAPSSSLHKRYDIAAIVYHADLSNLRKIEPYFAKIYIDADGNGYIADEQQNTAFDLTSRFAHIDQIESHDVLVSFDMNKLDEKDFKNLLWLPEILHRHFYQSTSLIEKLFFNRKRFKKGNLHFQIENLKASEEELIVRNLN</sequence>
<comment type="caution">
    <text evidence="5">The sequence shown here is derived from an EMBL/GenBank/DDBJ whole genome shotgun (WGS) entry which is preliminary data.</text>
</comment>
<dbReference type="SUPFAM" id="SSF53448">
    <property type="entry name" value="Nucleotide-diphospho-sugar transferases"/>
    <property type="match status" value="1"/>
</dbReference>
<comment type="similarity">
    <text evidence="1">Belongs to the glycosyltransferase 2 family.</text>
</comment>
<name>A0A2S9JMR1_9SPHI</name>
<feature type="domain" description="Glycosyltransferase 2-like" evidence="4">
    <location>
        <begin position="7"/>
        <end position="144"/>
    </location>
</feature>
<dbReference type="Proteomes" id="UP000238642">
    <property type="component" value="Unassembled WGS sequence"/>
</dbReference>
<protein>
    <recommendedName>
        <fullName evidence="4">Glycosyltransferase 2-like domain-containing protein</fullName>
    </recommendedName>
</protein>
<keyword evidence="3" id="KW-0808">Transferase</keyword>
<evidence type="ECO:0000256" key="3">
    <source>
        <dbReference type="ARBA" id="ARBA00022679"/>
    </source>
</evidence>
<evidence type="ECO:0000256" key="1">
    <source>
        <dbReference type="ARBA" id="ARBA00006739"/>
    </source>
</evidence>
<keyword evidence="2" id="KW-0328">Glycosyltransferase</keyword>
<evidence type="ECO:0000313" key="6">
    <source>
        <dbReference type="Proteomes" id="UP000238642"/>
    </source>
</evidence>
<dbReference type="EMBL" id="PVBS01000002">
    <property type="protein sequence ID" value="PRD54424.1"/>
    <property type="molecule type" value="Genomic_DNA"/>
</dbReference>
<dbReference type="Pfam" id="PF00535">
    <property type="entry name" value="Glycos_transf_2"/>
    <property type="match status" value="1"/>
</dbReference>
<reference evidence="5 6" key="1">
    <citation type="submission" date="2018-02" db="EMBL/GenBank/DDBJ databases">
        <title>The draft genome of Sphingobacterium gobiense H7.</title>
        <authorList>
            <person name="Li L."/>
            <person name="Liu L."/>
            <person name="Zhang X."/>
            <person name="Wang T."/>
            <person name="Liang L."/>
        </authorList>
    </citation>
    <scope>NUCLEOTIDE SEQUENCE [LARGE SCALE GENOMIC DNA]</scope>
    <source>
        <strain evidence="5 6">ACCC 05757</strain>
    </source>
</reference>
<evidence type="ECO:0000313" key="5">
    <source>
        <dbReference type="EMBL" id="PRD54424.1"/>
    </source>
</evidence>
<keyword evidence="6" id="KW-1185">Reference proteome</keyword>
<organism evidence="5 6">
    <name type="scientific">Sphingobacterium gobiense</name>
    <dbReference type="NCBI Taxonomy" id="1382456"/>
    <lineage>
        <taxon>Bacteria</taxon>
        <taxon>Pseudomonadati</taxon>
        <taxon>Bacteroidota</taxon>
        <taxon>Sphingobacteriia</taxon>
        <taxon>Sphingobacteriales</taxon>
        <taxon>Sphingobacteriaceae</taxon>
        <taxon>Sphingobacterium</taxon>
    </lineage>
</organism>
<dbReference type="Gene3D" id="3.90.550.10">
    <property type="entry name" value="Spore Coat Polysaccharide Biosynthesis Protein SpsA, Chain A"/>
    <property type="match status" value="1"/>
</dbReference>
<dbReference type="GO" id="GO:0016757">
    <property type="term" value="F:glycosyltransferase activity"/>
    <property type="evidence" value="ECO:0007669"/>
    <property type="project" value="UniProtKB-KW"/>
</dbReference>
<dbReference type="InterPro" id="IPR029044">
    <property type="entry name" value="Nucleotide-diphossugar_trans"/>
</dbReference>
<accession>A0A2S9JMR1</accession>
<proteinExistence type="inferred from homology"/>